<evidence type="ECO:0008006" key="3">
    <source>
        <dbReference type="Google" id="ProtNLM"/>
    </source>
</evidence>
<dbReference type="RefSeq" id="XP_033660508.1">
    <property type="nucleotide sequence ID" value="XM_033814550.1"/>
</dbReference>
<gene>
    <name evidence="1" type="ORF">M409DRAFT_60688</name>
</gene>
<reference evidence="1" key="1">
    <citation type="journal article" date="2020" name="Stud. Mycol.">
        <title>101 Dothideomycetes genomes: a test case for predicting lifestyles and emergence of pathogens.</title>
        <authorList>
            <person name="Haridas S."/>
            <person name="Albert R."/>
            <person name="Binder M."/>
            <person name="Bloem J."/>
            <person name="Labutti K."/>
            <person name="Salamov A."/>
            <person name="Andreopoulos B."/>
            <person name="Baker S."/>
            <person name="Barry K."/>
            <person name="Bills G."/>
            <person name="Bluhm B."/>
            <person name="Cannon C."/>
            <person name="Castanera R."/>
            <person name="Culley D."/>
            <person name="Daum C."/>
            <person name="Ezra D."/>
            <person name="Gonzalez J."/>
            <person name="Henrissat B."/>
            <person name="Kuo A."/>
            <person name="Liang C."/>
            <person name="Lipzen A."/>
            <person name="Lutzoni F."/>
            <person name="Magnuson J."/>
            <person name="Mondo S."/>
            <person name="Nolan M."/>
            <person name="Ohm R."/>
            <person name="Pangilinan J."/>
            <person name="Park H.-J."/>
            <person name="Ramirez L."/>
            <person name="Alfaro M."/>
            <person name="Sun H."/>
            <person name="Tritt A."/>
            <person name="Yoshinaga Y."/>
            <person name="Zwiers L.-H."/>
            <person name="Turgeon B."/>
            <person name="Goodwin S."/>
            <person name="Spatafora J."/>
            <person name="Crous P."/>
            <person name="Grigoriev I."/>
        </authorList>
    </citation>
    <scope>NUCLEOTIDE SEQUENCE</scope>
    <source>
        <strain evidence="1">ATCC 36951</strain>
    </source>
</reference>
<evidence type="ECO:0000313" key="2">
    <source>
        <dbReference type="Proteomes" id="UP000799537"/>
    </source>
</evidence>
<dbReference type="AlphaFoldDB" id="A0A6A6C1C8"/>
<proteinExistence type="predicted"/>
<dbReference type="EMBL" id="ML993635">
    <property type="protein sequence ID" value="KAF2159619.1"/>
    <property type="molecule type" value="Genomic_DNA"/>
</dbReference>
<name>A0A6A6C1C8_ZASCE</name>
<sequence length="255" mass="29009">MTDQALPSTYNIKFACGERTFSIPCSLLQPYPGLLECFRNQHRSDSEGFINMNGLPPEVVDCLVQYFRAQDYAISDIGLHGRQGAGMVGLEYTDTKAVIARGKKAFSIQDSLKLHVDVFEMSINYDLVGLQDKAVAKFHQVLRTSKWTMADILPSIDFVCDYCNHDNNSEIDSLRCVVLDAVLPVADKLVEHTWGRDNEEEKGKYYGFFKDLIWLLSMKSNRGFAVTEWSGESDGKGYKEQCKKCEKRHSSMRRF</sequence>
<accession>A0A6A6C1C8</accession>
<protein>
    <recommendedName>
        <fullName evidence="3">BTB domain-containing protein</fullName>
    </recommendedName>
</protein>
<dbReference type="Proteomes" id="UP000799537">
    <property type="component" value="Unassembled WGS sequence"/>
</dbReference>
<keyword evidence="2" id="KW-1185">Reference proteome</keyword>
<dbReference type="GeneID" id="54567822"/>
<evidence type="ECO:0000313" key="1">
    <source>
        <dbReference type="EMBL" id="KAF2159619.1"/>
    </source>
</evidence>
<organism evidence="1 2">
    <name type="scientific">Zasmidium cellare ATCC 36951</name>
    <dbReference type="NCBI Taxonomy" id="1080233"/>
    <lineage>
        <taxon>Eukaryota</taxon>
        <taxon>Fungi</taxon>
        <taxon>Dikarya</taxon>
        <taxon>Ascomycota</taxon>
        <taxon>Pezizomycotina</taxon>
        <taxon>Dothideomycetes</taxon>
        <taxon>Dothideomycetidae</taxon>
        <taxon>Mycosphaerellales</taxon>
        <taxon>Mycosphaerellaceae</taxon>
        <taxon>Zasmidium</taxon>
    </lineage>
</organism>